<proteinExistence type="predicted"/>
<dbReference type="InterPro" id="IPR045851">
    <property type="entry name" value="AMP-bd_C_sf"/>
</dbReference>
<dbReference type="Gene3D" id="3.30.300.30">
    <property type="match status" value="1"/>
</dbReference>
<dbReference type="Gene3D" id="3.30.559.10">
    <property type="entry name" value="Chloramphenicol acetyltransferase-like domain"/>
    <property type="match status" value="1"/>
</dbReference>
<protein>
    <recommendedName>
        <fullName evidence="2">Carrier domain-containing protein</fullName>
    </recommendedName>
</protein>
<dbReference type="RefSeq" id="WP_110981344.1">
    <property type="nucleotide sequence ID" value="NZ_NSIW01000018.1"/>
</dbReference>
<dbReference type="Gene3D" id="3.30.559.30">
    <property type="entry name" value="Nonribosomal peptide synthetase, condensation domain"/>
    <property type="match status" value="1"/>
</dbReference>
<dbReference type="Pfam" id="PF00668">
    <property type="entry name" value="Condensation"/>
    <property type="match status" value="1"/>
</dbReference>
<dbReference type="GO" id="GO:0031177">
    <property type="term" value="F:phosphopantetheine binding"/>
    <property type="evidence" value="ECO:0007669"/>
    <property type="project" value="TreeGrafter"/>
</dbReference>
<sequence length="1023" mass="118550">MKKSNIATLSQKSFYFLNKSDPESSSYNIGKVYELNKKINYDKLSLAIEQISMKYSILRTSFIEKEGEIYQLISDYSSTVELLTDIVDSEIEKVIQSIYESPFKNLSVPPIRFINLVGESRSFLIILAHHILLDGWSLNLLLKEIEDYIVNEKIENLSAIDSEYYQFSDYVLEEKKYLCSEEYREDRRYWNRKLQPIELTNPMFNSISREKLDSYSQRLEFKLNFERHSLIKSFCEKHKVSIGQFLYSIFTITVTQYNNNISPIMILPVHNRQKIEHFEALGLFMNTIPLYSHFSIDDTFIDILLKCKETWNNGLIHQSFPFSEIKSLESLKGKNLSQLGRIIFSVENTGENGNTDAFKDYWNLKIAPKADLVINSIIKEKNIEVNIEFDPNILLVFQVESMFKQFEINVNTMLENKTCKYIDSVIYSSEQNYKEQIHCNEEELSKLVDKKINQNSSNFLLSDFENSKNSEDLKNSLRKIQSIFKLNNINSESTVGISIEKTFLLYVIVIACIKNKIPFVIIDKKIPKILKLELLNDNEINFFISEDILELCEVINIKNDVKLYSLPNKRSYPDFCYGIFTSGTTGNPKLVRISRNSFLSFMHKIKERYELTDREVIYSISNVAFDIFIEELAIWLSIIDSILYISKEKDIHNPMNLITKTEAIGASIVSLPTSYWHTLVDNTPSSVLSSWSIPKKVIIGGEDYNVKSLIKWQTSIGSRGQLINTYGPTENSPVSSLMILDNIKVGSIIGKIFDNVKWKILQHNRSVPRGAIGELYLSGTQLFDGYNTEVSKSKYYATGDLVQEVDDNILAFKGRVDKQIKINGIRVSPEIYNSILETPSLRKLLSNYSITTSKLNLDYNEIIIYVKLQSQNNEYNFKKEFYKLCRSKLPEYLGFVKLKFVSNIPLTRNGKVDIKKLKNFVIESEKVQITNNSSLEEKLQVVWRDILGIQEINPEENFFDIGGSSLKIFKLIETINIKFNLNLTITDIFEFPSIKLMAEFIDDKKIDKINVTQKKFRSVRRRN</sequence>
<comment type="caution">
    <text evidence="3">The sequence shown here is derived from an EMBL/GenBank/DDBJ whole genome shotgun (WGS) entry which is preliminary data.</text>
</comment>
<evidence type="ECO:0000313" key="4">
    <source>
        <dbReference type="Proteomes" id="UP000248776"/>
    </source>
</evidence>
<dbReference type="Pfam" id="PF00501">
    <property type="entry name" value="AMP-binding"/>
    <property type="match status" value="1"/>
</dbReference>
<dbReference type="InterPro" id="IPR036736">
    <property type="entry name" value="ACP-like_sf"/>
</dbReference>
<dbReference type="InterPro" id="IPR009081">
    <property type="entry name" value="PP-bd_ACP"/>
</dbReference>
<comment type="cofactor">
    <cofactor evidence="1">
        <name>pantetheine 4'-phosphate</name>
        <dbReference type="ChEBI" id="CHEBI:47942"/>
    </cofactor>
</comment>
<dbReference type="InterPro" id="IPR042099">
    <property type="entry name" value="ANL_N_sf"/>
</dbReference>
<dbReference type="GO" id="GO:0008610">
    <property type="term" value="P:lipid biosynthetic process"/>
    <property type="evidence" value="ECO:0007669"/>
    <property type="project" value="UniProtKB-ARBA"/>
</dbReference>
<dbReference type="Gene3D" id="1.10.1200.10">
    <property type="entry name" value="ACP-like"/>
    <property type="match status" value="1"/>
</dbReference>
<dbReference type="InterPro" id="IPR001242">
    <property type="entry name" value="Condensation_dom"/>
</dbReference>
<dbReference type="Proteomes" id="UP000248776">
    <property type="component" value="Unassembled WGS sequence"/>
</dbReference>
<evidence type="ECO:0000259" key="2">
    <source>
        <dbReference type="PROSITE" id="PS50075"/>
    </source>
</evidence>
<dbReference type="PANTHER" id="PTHR45527:SF1">
    <property type="entry name" value="FATTY ACID SYNTHASE"/>
    <property type="match status" value="1"/>
</dbReference>
<name>A0AA45CRW2_STRSL</name>
<dbReference type="EMBL" id="NSIW01000018">
    <property type="protein sequence ID" value="PZD55805.1"/>
    <property type="molecule type" value="Genomic_DNA"/>
</dbReference>
<gene>
    <name evidence="3" type="ORF">CKU37_08895</name>
</gene>
<accession>A0AA45CRW2</accession>
<evidence type="ECO:0000256" key="1">
    <source>
        <dbReference type="ARBA" id="ARBA00001957"/>
    </source>
</evidence>
<dbReference type="InterPro" id="IPR023213">
    <property type="entry name" value="CAT-like_dom_sf"/>
</dbReference>
<dbReference type="Pfam" id="PF00550">
    <property type="entry name" value="PP-binding"/>
    <property type="match status" value="1"/>
</dbReference>
<dbReference type="SUPFAM" id="SSF52777">
    <property type="entry name" value="CoA-dependent acyltransferases"/>
    <property type="match status" value="2"/>
</dbReference>
<dbReference type="PROSITE" id="PS50075">
    <property type="entry name" value="CARRIER"/>
    <property type="match status" value="1"/>
</dbReference>
<dbReference type="SUPFAM" id="SSF47336">
    <property type="entry name" value="ACP-like"/>
    <property type="match status" value="1"/>
</dbReference>
<dbReference type="Gene3D" id="3.40.50.12780">
    <property type="entry name" value="N-terminal domain of ligase-like"/>
    <property type="match status" value="1"/>
</dbReference>
<dbReference type="GO" id="GO:0043041">
    <property type="term" value="P:amino acid activation for nonribosomal peptide biosynthetic process"/>
    <property type="evidence" value="ECO:0007669"/>
    <property type="project" value="TreeGrafter"/>
</dbReference>
<dbReference type="GO" id="GO:0005737">
    <property type="term" value="C:cytoplasm"/>
    <property type="evidence" value="ECO:0007669"/>
    <property type="project" value="TreeGrafter"/>
</dbReference>
<feature type="domain" description="Carrier" evidence="2">
    <location>
        <begin position="930"/>
        <end position="1005"/>
    </location>
</feature>
<dbReference type="GO" id="GO:0003824">
    <property type="term" value="F:catalytic activity"/>
    <property type="evidence" value="ECO:0007669"/>
    <property type="project" value="InterPro"/>
</dbReference>
<organism evidence="3 4">
    <name type="scientific">Streptococcus salivarius</name>
    <dbReference type="NCBI Taxonomy" id="1304"/>
    <lineage>
        <taxon>Bacteria</taxon>
        <taxon>Bacillati</taxon>
        <taxon>Bacillota</taxon>
        <taxon>Bacilli</taxon>
        <taxon>Lactobacillales</taxon>
        <taxon>Streptococcaceae</taxon>
        <taxon>Streptococcus</taxon>
    </lineage>
</organism>
<evidence type="ECO:0000313" key="3">
    <source>
        <dbReference type="EMBL" id="PZD55805.1"/>
    </source>
</evidence>
<dbReference type="AlphaFoldDB" id="A0AA45CRW2"/>
<dbReference type="SUPFAM" id="SSF56801">
    <property type="entry name" value="Acetyl-CoA synthetase-like"/>
    <property type="match status" value="1"/>
</dbReference>
<dbReference type="GO" id="GO:0044550">
    <property type="term" value="P:secondary metabolite biosynthetic process"/>
    <property type="evidence" value="ECO:0007669"/>
    <property type="project" value="TreeGrafter"/>
</dbReference>
<dbReference type="PANTHER" id="PTHR45527">
    <property type="entry name" value="NONRIBOSOMAL PEPTIDE SYNTHETASE"/>
    <property type="match status" value="1"/>
</dbReference>
<dbReference type="InterPro" id="IPR000873">
    <property type="entry name" value="AMP-dep_synth/lig_dom"/>
</dbReference>
<reference evidence="3 4" key="1">
    <citation type="submission" date="2017-08" db="EMBL/GenBank/DDBJ databases">
        <title>Streptococcus salivarius strain HS0302 Genome.</title>
        <authorList>
            <person name="Smith J."/>
            <person name="Deng P."/>
            <person name="Geng M."/>
        </authorList>
    </citation>
    <scope>NUCLEOTIDE SEQUENCE [LARGE SCALE GENOMIC DNA]</scope>
    <source>
        <strain evidence="3 4">HS0302</strain>
    </source>
</reference>